<dbReference type="KEGG" id="ncb:C0V82_02510"/>
<evidence type="ECO:0000313" key="1">
    <source>
        <dbReference type="EMBL" id="AUN29245.1"/>
    </source>
</evidence>
<evidence type="ECO:0000313" key="2">
    <source>
        <dbReference type="Proteomes" id="UP000234752"/>
    </source>
</evidence>
<dbReference type="EMBL" id="CP025611">
    <property type="protein sequence ID" value="AUN29245.1"/>
    <property type="molecule type" value="Genomic_DNA"/>
</dbReference>
<reference evidence="1 2" key="1">
    <citation type="submission" date="2017-12" db="EMBL/GenBank/DDBJ databases">
        <title>Genomes of bacteria within cyanobacterial aggregates.</title>
        <authorList>
            <person name="Cai H."/>
        </authorList>
    </citation>
    <scope>NUCLEOTIDE SEQUENCE [LARGE SCALE GENOMIC DNA]</scope>
    <source>
        <strain evidence="1 2">TH16</strain>
    </source>
</reference>
<accession>A0A2K9NAR0</accession>
<organism evidence="1 2">
    <name type="scientific">Niveispirillum cyanobacteriorum</name>
    <dbReference type="NCBI Taxonomy" id="1612173"/>
    <lineage>
        <taxon>Bacteria</taxon>
        <taxon>Pseudomonadati</taxon>
        <taxon>Pseudomonadota</taxon>
        <taxon>Alphaproteobacteria</taxon>
        <taxon>Rhodospirillales</taxon>
        <taxon>Azospirillaceae</taxon>
        <taxon>Niveispirillum</taxon>
    </lineage>
</organism>
<dbReference type="Proteomes" id="UP000234752">
    <property type="component" value="Chromosome eg_1"/>
</dbReference>
<proteinExistence type="predicted"/>
<dbReference type="OrthoDB" id="195732at2"/>
<protein>
    <submittedName>
        <fullName evidence="1">Uncharacterized protein</fullName>
    </submittedName>
</protein>
<dbReference type="AlphaFoldDB" id="A0A2K9NAR0"/>
<gene>
    <name evidence="1" type="ORF">C0V82_02510</name>
</gene>
<keyword evidence="2" id="KW-1185">Reference proteome</keyword>
<sequence length="414" mass="44382">MRLVTMAGRLLLGTLVLLVPAARASAAEIPRFLTNIAPPYQEMVGDSLDGTSMRAFDCVMDRLGQRYQVDLSPWLRAHEQVRQGLAQGVFSVAPDAARDTDAGRLSLPLALERWVWVTTAPAGAIPAQVRTGLPVAAVLGSNQLKWLQAHESNVDGAARSGAQLLRMLVGGRVAAVLMDEAELASARRDAGIDATGLTIAFERYMPLGVYFSAAFLKAYPGFLERFNAQVPHCAAANMALSSAERRTALAVAQHVRDQLLADPTLLPALAAAWQANGAKPVQQIMVEDRRYQAHRDRRDDPLVTGLRDHPLSAALYRLRAVSGGMVSEILLFDGAGMAVASDPLSSDLWQADERKFSMTVVKGPDTAFVDNIAFDQSTSQFSVQISFAIGGDPSAPALGGVTIGLNIERTLNGK</sequence>
<name>A0A2K9NAR0_9PROT</name>
<dbReference type="RefSeq" id="WP_102110988.1">
    <property type="nucleotide sequence ID" value="NZ_BMGN01000004.1"/>
</dbReference>
<dbReference type="SUPFAM" id="SSF53850">
    <property type="entry name" value="Periplasmic binding protein-like II"/>
    <property type="match status" value="1"/>
</dbReference>